<gene>
    <name evidence="13" type="ORF">Ocin01_09205</name>
</gene>
<organism evidence="13 14">
    <name type="scientific">Orchesella cincta</name>
    <name type="common">Springtail</name>
    <name type="synonym">Podura cincta</name>
    <dbReference type="NCBI Taxonomy" id="48709"/>
    <lineage>
        <taxon>Eukaryota</taxon>
        <taxon>Metazoa</taxon>
        <taxon>Ecdysozoa</taxon>
        <taxon>Arthropoda</taxon>
        <taxon>Hexapoda</taxon>
        <taxon>Collembola</taxon>
        <taxon>Entomobryomorpha</taxon>
        <taxon>Entomobryoidea</taxon>
        <taxon>Orchesellidae</taxon>
        <taxon>Orchesellinae</taxon>
        <taxon>Orchesella</taxon>
    </lineage>
</organism>
<keyword evidence="9 12" id="KW-0472">Membrane</keyword>
<keyword evidence="5 12" id="KW-0812">Transmembrane</keyword>
<feature type="transmembrane region" description="Helical" evidence="12">
    <location>
        <begin position="326"/>
        <end position="350"/>
    </location>
</feature>
<dbReference type="GO" id="GO:0005886">
    <property type="term" value="C:plasma membrane"/>
    <property type="evidence" value="ECO:0007669"/>
    <property type="project" value="UniProtKB-SubCell"/>
</dbReference>
<dbReference type="AlphaFoldDB" id="A0A1D2MWP6"/>
<feature type="transmembrane region" description="Helical" evidence="12">
    <location>
        <begin position="163"/>
        <end position="187"/>
    </location>
</feature>
<sequence length="594" mass="64945">MSTKMGTNYLGVVDYIVVAATLLFSLFIGVFYAVKGRKGSNNEELLTGSRQMGAIPVAASMLVSYLSAITILGYPAEVYSYGSQVFLLSLMGPITTAIAICLFVEVMYDLKLTSAYKYLEYRYDSIVVRWMGSLIFIVQLLLISGIVMYAPALALETMMGLPLWMSVIGIAIIGTIYTSIGGIKAVIWTDVFQFGMIFVGMAAIVIKALSNAGGLYAAWEIAGNRGRLELFNWTFDPFMRHNTLNILVGNGIAGLFFVVHQPVVQRYCSLPTFRDAVKSLLWSYIFGFFTISLVILTGIAIFAAYASCDPLTSGQIAKSDQIVPYFVIKELAFIPGMMGLFAAVVFSAVLSTISSTLNSLAAVTWDDFLVKIPCFKNMGDFGQSTTYKTLAVMYGIIIVVLAFYAEHLGSIFQAAITVVTTAVSIQGSVFLMGVFLAFVNKIGAVVGMITGIILMGFLSVNSFILQKKYSFQPKLDFSTDNCTQEVYDSFNSTSIKNSTLLPASELEWPEKLFTVSYILYPLIGCCITISTAVIISLLTGGRQSAHLVKPQYLHSLVRPKKMIDLDEGGKNNAEKINMGFTPDSEAPQIEECKM</sequence>
<evidence type="ECO:0000256" key="8">
    <source>
        <dbReference type="ARBA" id="ARBA00023065"/>
    </source>
</evidence>
<feature type="transmembrane region" description="Helical" evidence="12">
    <location>
        <begin position="127"/>
        <end position="151"/>
    </location>
</feature>
<keyword evidence="4" id="KW-1003">Cell membrane</keyword>
<feature type="transmembrane region" description="Helical" evidence="12">
    <location>
        <begin position="517"/>
        <end position="539"/>
    </location>
</feature>
<evidence type="ECO:0000256" key="1">
    <source>
        <dbReference type="ARBA" id="ARBA00004651"/>
    </source>
</evidence>
<feature type="transmembrane region" description="Helical" evidence="12">
    <location>
        <begin position="12"/>
        <end position="34"/>
    </location>
</feature>
<protein>
    <submittedName>
        <fullName evidence="13">Sodium-coupled monocarboxylate transporter 2</fullName>
    </submittedName>
</protein>
<feature type="transmembrane region" description="Helical" evidence="12">
    <location>
        <begin position="86"/>
        <end position="106"/>
    </location>
</feature>
<dbReference type="GO" id="GO:0006814">
    <property type="term" value="P:sodium ion transport"/>
    <property type="evidence" value="ECO:0007669"/>
    <property type="project" value="UniProtKB-KW"/>
</dbReference>
<comment type="caution">
    <text evidence="13">The sequence shown here is derived from an EMBL/GenBank/DDBJ whole genome shotgun (WGS) entry which is preliminary data.</text>
</comment>
<evidence type="ECO:0000313" key="13">
    <source>
        <dbReference type="EMBL" id="ODM97473.1"/>
    </source>
</evidence>
<keyword evidence="10" id="KW-0739">Sodium transport</keyword>
<dbReference type="Pfam" id="PF00474">
    <property type="entry name" value="SSF"/>
    <property type="match status" value="1"/>
</dbReference>
<dbReference type="Proteomes" id="UP000094527">
    <property type="component" value="Unassembled WGS sequence"/>
</dbReference>
<dbReference type="NCBIfam" id="TIGR00813">
    <property type="entry name" value="sss"/>
    <property type="match status" value="1"/>
</dbReference>
<dbReference type="GO" id="GO:0015293">
    <property type="term" value="F:symporter activity"/>
    <property type="evidence" value="ECO:0007669"/>
    <property type="project" value="TreeGrafter"/>
</dbReference>
<evidence type="ECO:0000256" key="4">
    <source>
        <dbReference type="ARBA" id="ARBA00022475"/>
    </source>
</evidence>
<evidence type="ECO:0000256" key="2">
    <source>
        <dbReference type="ARBA" id="ARBA00006434"/>
    </source>
</evidence>
<feature type="transmembrane region" description="Helical" evidence="12">
    <location>
        <begin position="280"/>
        <end position="306"/>
    </location>
</feature>
<keyword evidence="7" id="KW-0915">Sodium</keyword>
<keyword evidence="3" id="KW-0813">Transport</keyword>
<dbReference type="OMA" id="GCCITIS"/>
<evidence type="ECO:0000256" key="5">
    <source>
        <dbReference type="ARBA" id="ARBA00022692"/>
    </source>
</evidence>
<feature type="transmembrane region" description="Helical" evidence="12">
    <location>
        <begin position="239"/>
        <end position="259"/>
    </location>
</feature>
<feature type="transmembrane region" description="Helical" evidence="12">
    <location>
        <begin position="411"/>
        <end position="438"/>
    </location>
</feature>
<evidence type="ECO:0000256" key="7">
    <source>
        <dbReference type="ARBA" id="ARBA00023053"/>
    </source>
</evidence>
<dbReference type="PANTHER" id="PTHR42985:SF2">
    <property type="entry name" value="SODIUM-DEPENDENT MULTIVITAMIN TRANSPORTER"/>
    <property type="match status" value="1"/>
</dbReference>
<keyword evidence="8" id="KW-0406">Ion transport</keyword>
<dbReference type="PROSITE" id="PS50283">
    <property type="entry name" value="NA_SOLUT_SYMP_3"/>
    <property type="match status" value="1"/>
</dbReference>
<evidence type="ECO:0000256" key="6">
    <source>
        <dbReference type="ARBA" id="ARBA00022989"/>
    </source>
</evidence>
<comment type="subcellular location">
    <subcellularLocation>
        <location evidence="1">Cell membrane</location>
        <topology evidence="1">Multi-pass membrane protein</topology>
    </subcellularLocation>
</comment>
<comment type="similarity">
    <text evidence="2 11">Belongs to the sodium:solute symporter (SSF) (TC 2.A.21) family.</text>
</comment>
<evidence type="ECO:0000313" key="14">
    <source>
        <dbReference type="Proteomes" id="UP000094527"/>
    </source>
</evidence>
<proteinExistence type="inferred from homology"/>
<accession>A0A1D2MWP6</accession>
<dbReference type="EMBL" id="LJIJ01000439">
    <property type="protein sequence ID" value="ODM97473.1"/>
    <property type="molecule type" value="Genomic_DNA"/>
</dbReference>
<name>A0A1D2MWP6_ORCCI</name>
<dbReference type="STRING" id="48709.A0A1D2MWP6"/>
<feature type="transmembrane region" description="Helical" evidence="12">
    <location>
        <begin position="445"/>
        <end position="465"/>
    </location>
</feature>
<feature type="transmembrane region" description="Helical" evidence="12">
    <location>
        <begin position="54"/>
        <end position="74"/>
    </location>
</feature>
<dbReference type="InterPro" id="IPR051163">
    <property type="entry name" value="Sodium:Solute_Symporter_SSF"/>
</dbReference>
<keyword evidence="14" id="KW-1185">Reference proteome</keyword>
<keyword evidence="6 12" id="KW-1133">Transmembrane helix</keyword>
<reference evidence="13 14" key="1">
    <citation type="journal article" date="2016" name="Genome Biol. Evol.">
        <title>Gene Family Evolution Reflects Adaptation to Soil Environmental Stressors in the Genome of the Collembolan Orchesella cincta.</title>
        <authorList>
            <person name="Faddeeva-Vakhrusheva A."/>
            <person name="Derks M.F."/>
            <person name="Anvar S.Y."/>
            <person name="Agamennone V."/>
            <person name="Suring W."/>
            <person name="Smit S."/>
            <person name="van Straalen N.M."/>
            <person name="Roelofs D."/>
        </authorList>
    </citation>
    <scope>NUCLEOTIDE SEQUENCE [LARGE SCALE GENOMIC DNA]</scope>
    <source>
        <tissue evidence="13">Mixed pool</tissue>
    </source>
</reference>
<dbReference type="OrthoDB" id="6132759at2759"/>
<evidence type="ECO:0000256" key="12">
    <source>
        <dbReference type="SAM" id="Phobius"/>
    </source>
</evidence>
<dbReference type="CDD" id="cd11492">
    <property type="entry name" value="SLC5sbd_NIS-SMVT"/>
    <property type="match status" value="1"/>
</dbReference>
<dbReference type="Gene3D" id="1.20.1730.10">
    <property type="entry name" value="Sodium/glucose cotransporter"/>
    <property type="match status" value="1"/>
</dbReference>
<feature type="transmembrane region" description="Helical" evidence="12">
    <location>
        <begin position="194"/>
        <end position="219"/>
    </location>
</feature>
<feature type="transmembrane region" description="Helical" evidence="12">
    <location>
        <begin position="386"/>
        <end position="405"/>
    </location>
</feature>
<evidence type="ECO:0000256" key="11">
    <source>
        <dbReference type="RuleBase" id="RU362091"/>
    </source>
</evidence>
<evidence type="ECO:0000256" key="10">
    <source>
        <dbReference type="ARBA" id="ARBA00023201"/>
    </source>
</evidence>
<evidence type="ECO:0000256" key="3">
    <source>
        <dbReference type="ARBA" id="ARBA00022448"/>
    </source>
</evidence>
<evidence type="ECO:0000256" key="9">
    <source>
        <dbReference type="ARBA" id="ARBA00023136"/>
    </source>
</evidence>
<dbReference type="InterPro" id="IPR038377">
    <property type="entry name" value="Na/Glc_symporter_sf"/>
</dbReference>
<dbReference type="PANTHER" id="PTHR42985">
    <property type="entry name" value="SODIUM-COUPLED MONOCARBOXYLATE TRANSPORTER"/>
    <property type="match status" value="1"/>
</dbReference>
<dbReference type="InterPro" id="IPR001734">
    <property type="entry name" value="Na/solute_symporter"/>
</dbReference>